<dbReference type="GO" id="GO:0005524">
    <property type="term" value="F:ATP binding"/>
    <property type="evidence" value="ECO:0007669"/>
    <property type="project" value="UniProtKB-KW"/>
</dbReference>
<evidence type="ECO:0000256" key="6">
    <source>
        <dbReference type="SAM" id="MobiDB-lite"/>
    </source>
</evidence>
<name>A0A9N7YFM2_PLEPL</name>
<dbReference type="PANTHER" id="PTHR24058">
    <property type="entry name" value="DUAL SPECIFICITY PROTEIN KINASE"/>
    <property type="match status" value="1"/>
</dbReference>
<dbReference type="InterPro" id="IPR011009">
    <property type="entry name" value="Kinase-like_dom_sf"/>
</dbReference>
<accession>A0A9N7YFM2</accession>
<dbReference type="Gene3D" id="1.10.510.10">
    <property type="entry name" value="Transferase(Phosphotransferase) domain 1"/>
    <property type="match status" value="1"/>
</dbReference>
<evidence type="ECO:0000256" key="3">
    <source>
        <dbReference type="ARBA" id="ARBA00022741"/>
    </source>
</evidence>
<keyword evidence="9" id="KW-1185">Reference proteome</keyword>
<evidence type="ECO:0000256" key="1">
    <source>
        <dbReference type="ARBA" id="ARBA00022527"/>
    </source>
</evidence>
<feature type="domain" description="Protein kinase" evidence="7">
    <location>
        <begin position="1"/>
        <end position="261"/>
    </location>
</feature>
<dbReference type="Proteomes" id="UP001153269">
    <property type="component" value="Unassembled WGS sequence"/>
</dbReference>
<keyword evidence="5" id="KW-0067">ATP-binding</keyword>
<dbReference type="SUPFAM" id="SSF56112">
    <property type="entry name" value="Protein kinase-like (PK-like)"/>
    <property type="match status" value="1"/>
</dbReference>
<protein>
    <recommendedName>
        <fullName evidence="7">Protein kinase domain-containing protein</fullName>
    </recommendedName>
</protein>
<feature type="region of interest" description="Disordered" evidence="6">
    <location>
        <begin position="321"/>
        <end position="341"/>
    </location>
</feature>
<dbReference type="SMART" id="SM00220">
    <property type="entry name" value="S_TKc"/>
    <property type="match status" value="1"/>
</dbReference>
<evidence type="ECO:0000256" key="2">
    <source>
        <dbReference type="ARBA" id="ARBA00022679"/>
    </source>
</evidence>
<comment type="caution">
    <text evidence="8">The sequence shown here is derived from an EMBL/GenBank/DDBJ whole genome shotgun (WGS) entry which is preliminary data.</text>
</comment>
<keyword evidence="1" id="KW-0723">Serine/threonine-protein kinase</keyword>
<evidence type="ECO:0000313" key="8">
    <source>
        <dbReference type="EMBL" id="CAB1423918.1"/>
    </source>
</evidence>
<evidence type="ECO:0000256" key="4">
    <source>
        <dbReference type="ARBA" id="ARBA00022777"/>
    </source>
</evidence>
<reference evidence="8" key="1">
    <citation type="submission" date="2020-03" db="EMBL/GenBank/DDBJ databases">
        <authorList>
            <person name="Weist P."/>
        </authorList>
    </citation>
    <scope>NUCLEOTIDE SEQUENCE</scope>
</reference>
<keyword evidence="2" id="KW-0808">Transferase</keyword>
<dbReference type="AlphaFoldDB" id="A0A9N7YFM2"/>
<evidence type="ECO:0000259" key="7">
    <source>
        <dbReference type="PROSITE" id="PS50011"/>
    </source>
</evidence>
<feature type="compositionally biased region" description="Basic and acidic residues" evidence="6">
    <location>
        <begin position="321"/>
        <end position="332"/>
    </location>
</feature>
<dbReference type="Pfam" id="PF00069">
    <property type="entry name" value="Pkinase"/>
    <property type="match status" value="1"/>
</dbReference>
<dbReference type="PROSITE" id="PS00108">
    <property type="entry name" value="PROTEIN_KINASE_ST"/>
    <property type="match status" value="1"/>
</dbReference>
<dbReference type="GO" id="GO:0004674">
    <property type="term" value="F:protein serine/threonine kinase activity"/>
    <property type="evidence" value="ECO:0007669"/>
    <property type="project" value="UniProtKB-KW"/>
</dbReference>
<dbReference type="PROSITE" id="PS50011">
    <property type="entry name" value="PROTEIN_KINASE_DOM"/>
    <property type="match status" value="1"/>
</dbReference>
<sequence>MSDNRVLEFKMGDLIPSPTAQYRVQKHLGCGTQGIVVQCRNEDYCLVFEHLGIDLHKFMKNSPAQHLELKEIRPILQQLATSLEFLKRARIVHADLKPQNIVMVDHVRQPLKVKVIDFGLACDNPEEQIGHVLQSLWYRAPEILQKAPFNEAIDVWSLGCIAAELSMGRPLFPASDETNLMKQIEFTTGKQVKEGNLNLNWFWPKQWMETRFLTVPRLTWGDDYHAEICDLENFINLLTEMLMMNQFERITPQKILQHPFLTMSHFEGPLKNSFYVKLSKDLMNVCRDQTSDDLGRGDQINLRKSHNEASSSSALNLAEEGRPAGMGHEEHSILQTSTVSRVKKKKDKCKVWRQTRRLGSQYQKE</sequence>
<keyword evidence="3" id="KW-0547">Nucleotide-binding</keyword>
<evidence type="ECO:0000313" key="9">
    <source>
        <dbReference type="Proteomes" id="UP001153269"/>
    </source>
</evidence>
<gene>
    <name evidence="8" type="ORF">PLEPLA_LOCUS11839</name>
</gene>
<dbReference type="InterPro" id="IPR050494">
    <property type="entry name" value="Ser_Thr_dual-spec_kinase"/>
</dbReference>
<keyword evidence="4" id="KW-0418">Kinase</keyword>
<dbReference type="InterPro" id="IPR008271">
    <property type="entry name" value="Ser/Thr_kinase_AS"/>
</dbReference>
<organism evidence="8 9">
    <name type="scientific">Pleuronectes platessa</name>
    <name type="common">European plaice</name>
    <dbReference type="NCBI Taxonomy" id="8262"/>
    <lineage>
        <taxon>Eukaryota</taxon>
        <taxon>Metazoa</taxon>
        <taxon>Chordata</taxon>
        <taxon>Craniata</taxon>
        <taxon>Vertebrata</taxon>
        <taxon>Euteleostomi</taxon>
        <taxon>Actinopterygii</taxon>
        <taxon>Neopterygii</taxon>
        <taxon>Teleostei</taxon>
        <taxon>Neoteleostei</taxon>
        <taxon>Acanthomorphata</taxon>
        <taxon>Carangaria</taxon>
        <taxon>Pleuronectiformes</taxon>
        <taxon>Pleuronectoidei</taxon>
        <taxon>Pleuronectidae</taxon>
        <taxon>Pleuronectes</taxon>
    </lineage>
</organism>
<dbReference type="InterPro" id="IPR000719">
    <property type="entry name" value="Prot_kinase_dom"/>
</dbReference>
<dbReference type="EMBL" id="CADEAL010000691">
    <property type="protein sequence ID" value="CAB1423918.1"/>
    <property type="molecule type" value="Genomic_DNA"/>
</dbReference>
<proteinExistence type="predicted"/>
<evidence type="ECO:0000256" key="5">
    <source>
        <dbReference type="ARBA" id="ARBA00022840"/>
    </source>
</evidence>